<accession>A0A4R3MQY3</accession>
<dbReference type="InterPro" id="IPR052020">
    <property type="entry name" value="Cyclic_di-GMP/3'3'-cGAMP_PDE"/>
</dbReference>
<evidence type="ECO:0000313" key="4">
    <source>
        <dbReference type="EMBL" id="TCT18718.1"/>
    </source>
</evidence>
<keyword evidence="5" id="KW-1185">Reference proteome</keyword>
<evidence type="ECO:0000313" key="5">
    <source>
        <dbReference type="Proteomes" id="UP000295717"/>
    </source>
</evidence>
<evidence type="ECO:0000259" key="2">
    <source>
        <dbReference type="PROSITE" id="PS50112"/>
    </source>
</evidence>
<dbReference type="SUPFAM" id="SSF55785">
    <property type="entry name" value="PYP-like sensor domain (PAS domain)"/>
    <property type="match status" value="1"/>
</dbReference>
<dbReference type="Proteomes" id="UP000295717">
    <property type="component" value="Unassembled WGS sequence"/>
</dbReference>
<keyword evidence="1" id="KW-0472">Membrane</keyword>
<dbReference type="RefSeq" id="WP_132978551.1">
    <property type="nucleotide sequence ID" value="NZ_SMAO01000012.1"/>
</dbReference>
<evidence type="ECO:0000259" key="3">
    <source>
        <dbReference type="PROSITE" id="PS51832"/>
    </source>
</evidence>
<dbReference type="NCBIfam" id="TIGR00229">
    <property type="entry name" value="sensory_box"/>
    <property type="match status" value="1"/>
</dbReference>
<sequence length="690" mass="75059">MKKHIQIALAVLVISMGLGLSGILLFSEAEKERDVQILQAQMNLVADSRAEAVHGWLEAQYDVLSGLAQNESLQLYTAVVGMSGAGQPFEEDPAQLTYLRTLLTATAERSGFLSPSQQAEALPANVKPLGLAGLALVDPEGKIIVATNGLPPIQGQLAQFLRQTPLTERGFLDLHPGPTGQPTLGFVVPVFAQQGEEGASVVIARILGLRPVDERFFATLKQPGATAATAESYLIRRSGHLIDYLSPLLDGSAPLTKRLAINTPGLVDAAALHDPGRFHVGRNGAAKESFAVSRRIGGTDWVLVHQIDRAEALAASDARRTALVSVLALILVVFGAALIVVWRVATSQRAEEAARRFRLSSERFEMLSRFLDVVTDSQPHPILVADASNALTFANRRTAEVSGIPEEELSGRSLVGVLGHDKGIRYNAINQRVLETGQALIETSCFEDDEGGEQVWRSYHCLFVATPDQPPSVLMTIEDLTDLVRERARRERNTRQLIETLVGLVDERDPDSAHQSRYVALVARRIAEEMGLADALIEATDQAARLVNIGKIRIPRSLLTRQGSLTEAELTLVRAAMDAGPELLKEIEFEGPVIETLRQMNEWVDGSGRPAGLSGDAILPSAQAVALANCFVALLSPRAFRDGKSFDEAEAILMREIDRRFDRRAVLSLLNYLNNRGGREAWAMMSQRDG</sequence>
<dbReference type="InterPro" id="IPR035965">
    <property type="entry name" value="PAS-like_dom_sf"/>
</dbReference>
<dbReference type="OrthoDB" id="9176789at2"/>
<dbReference type="InterPro" id="IPR013656">
    <property type="entry name" value="PAS_4"/>
</dbReference>
<dbReference type="InterPro" id="IPR000014">
    <property type="entry name" value="PAS"/>
</dbReference>
<dbReference type="EMBL" id="SMAO01000012">
    <property type="protein sequence ID" value="TCT18718.1"/>
    <property type="molecule type" value="Genomic_DNA"/>
</dbReference>
<dbReference type="SMART" id="SM00091">
    <property type="entry name" value="PAS"/>
    <property type="match status" value="1"/>
</dbReference>
<dbReference type="PROSITE" id="PS51832">
    <property type="entry name" value="HD_GYP"/>
    <property type="match status" value="1"/>
</dbReference>
<dbReference type="SUPFAM" id="SSF109604">
    <property type="entry name" value="HD-domain/PDEase-like"/>
    <property type="match status" value="1"/>
</dbReference>
<dbReference type="InterPro" id="IPR037522">
    <property type="entry name" value="HD_GYP_dom"/>
</dbReference>
<dbReference type="CDD" id="cd00130">
    <property type="entry name" value="PAS"/>
    <property type="match status" value="1"/>
</dbReference>
<organism evidence="4 5">
    <name type="scientific">Thiobaca trueperi</name>
    <dbReference type="NCBI Taxonomy" id="127458"/>
    <lineage>
        <taxon>Bacteria</taxon>
        <taxon>Pseudomonadati</taxon>
        <taxon>Pseudomonadota</taxon>
        <taxon>Gammaproteobacteria</taxon>
        <taxon>Chromatiales</taxon>
        <taxon>Chromatiaceae</taxon>
        <taxon>Thiobaca</taxon>
    </lineage>
</organism>
<name>A0A4R3MQY3_9GAMM</name>
<protein>
    <submittedName>
        <fullName evidence="4">PAS domain S-box-containing protein</fullName>
    </submittedName>
</protein>
<dbReference type="Gene3D" id="3.30.450.20">
    <property type="entry name" value="PAS domain"/>
    <property type="match status" value="1"/>
</dbReference>
<dbReference type="Pfam" id="PF08448">
    <property type="entry name" value="PAS_4"/>
    <property type="match status" value="1"/>
</dbReference>
<dbReference type="Gene3D" id="1.10.3210.10">
    <property type="entry name" value="Hypothetical protein af1432"/>
    <property type="match status" value="1"/>
</dbReference>
<comment type="caution">
    <text evidence="4">The sequence shown here is derived from an EMBL/GenBank/DDBJ whole genome shotgun (WGS) entry which is preliminary data.</text>
</comment>
<dbReference type="PROSITE" id="PS50112">
    <property type="entry name" value="PAS"/>
    <property type="match status" value="1"/>
</dbReference>
<feature type="domain" description="HD-GYP" evidence="3">
    <location>
        <begin position="490"/>
        <end position="685"/>
    </location>
</feature>
<reference evidence="4 5" key="1">
    <citation type="submission" date="2019-03" db="EMBL/GenBank/DDBJ databases">
        <title>Genomic Encyclopedia of Type Strains, Phase IV (KMG-IV): sequencing the most valuable type-strain genomes for metagenomic binning, comparative biology and taxonomic classification.</title>
        <authorList>
            <person name="Goeker M."/>
        </authorList>
    </citation>
    <scope>NUCLEOTIDE SEQUENCE [LARGE SCALE GENOMIC DNA]</scope>
    <source>
        <strain evidence="4 5">DSM 13587</strain>
    </source>
</reference>
<dbReference type="AlphaFoldDB" id="A0A4R3MQY3"/>
<evidence type="ECO:0000256" key="1">
    <source>
        <dbReference type="SAM" id="Phobius"/>
    </source>
</evidence>
<dbReference type="Pfam" id="PF13487">
    <property type="entry name" value="HD_5"/>
    <property type="match status" value="1"/>
</dbReference>
<keyword evidence="1" id="KW-0812">Transmembrane</keyword>
<gene>
    <name evidence="4" type="ORF">EDC35_11241</name>
</gene>
<proteinExistence type="predicted"/>
<feature type="transmembrane region" description="Helical" evidence="1">
    <location>
        <begin position="7"/>
        <end position="26"/>
    </location>
</feature>
<feature type="transmembrane region" description="Helical" evidence="1">
    <location>
        <begin position="322"/>
        <end position="345"/>
    </location>
</feature>
<dbReference type="PANTHER" id="PTHR45228">
    <property type="entry name" value="CYCLIC DI-GMP PHOSPHODIESTERASE TM_0186-RELATED"/>
    <property type="match status" value="1"/>
</dbReference>
<feature type="domain" description="PAS" evidence="2">
    <location>
        <begin position="363"/>
        <end position="415"/>
    </location>
</feature>
<keyword evidence="1" id="KW-1133">Transmembrane helix</keyword>